<dbReference type="Gene3D" id="2.40.50.1070">
    <property type="match status" value="1"/>
</dbReference>
<feature type="binding site" evidence="4">
    <location>
        <position position="410"/>
    </location>
    <ligand>
        <name>S-adenosyl-L-methionine</name>
        <dbReference type="ChEBI" id="CHEBI:59789"/>
    </ligand>
</feature>
<name>A0A3A5HAQ4_9ACTN</name>
<evidence type="ECO:0000256" key="3">
    <source>
        <dbReference type="ARBA" id="ARBA00022691"/>
    </source>
</evidence>
<comment type="caution">
    <text evidence="7">The sequence shown here is derived from an EMBL/GenBank/DDBJ whole genome shotgun (WGS) entry which is preliminary data.</text>
</comment>
<evidence type="ECO:0000313" key="7">
    <source>
        <dbReference type="EMBL" id="RJS46485.1"/>
    </source>
</evidence>
<evidence type="ECO:0000256" key="5">
    <source>
        <dbReference type="PROSITE-ProRule" id="PRU10015"/>
    </source>
</evidence>
<feature type="region of interest" description="Disordered" evidence="6">
    <location>
        <begin position="1"/>
        <end position="138"/>
    </location>
</feature>
<dbReference type="InterPro" id="IPR030390">
    <property type="entry name" value="MeTrfase_TrmA_AS"/>
</dbReference>
<dbReference type="Proteomes" id="UP000276542">
    <property type="component" value="Unassembled WGS sequence"/>
</dbReference>
<evidence type="ECO:0000256" key="1">
    <source>
        <dbReference type="ARBA" id="ARBA00022603"/>
    </source>
</evidence>
<feature type="compositionally biased region" description="Low complexity" evidence="6">
    <location>
        <begin position="92"/>
        <end position="126"/>
    </location>
</feature>
<feature type="binding site" evidence="4">
    <location>
        <position position="357"/>
    </location>
    <ligand>
        <name>S-adenosyl-L-methionine</name>
        <dbReference type="ChEBI" id="CHEBI:59789"/>
    </ligand>
</feature>
<dbReference type="SUPFAM" id="SSF53335">
    <property type="entry name" value="S-adenosyl-L-methionine-dependent methyltransferases"/>
    <property type="match status" value="1"/>
</dbReference>
<keyword evidence="3 4" id="KW-0949">S-adenosyl-L-methionine</keyword>
<feature type="binding site" evidence="4">
    <location>
        <position position="386"/>
    </location>
    <ligand>
        <name>S-adenosyl-L-methionine</name>
        <dbReference type="ChEBI" id="CHEBI:59789"/>
    </ligand>
</feature>
<proteinExistence type="inferred from homology"/>
<feature type="active site" description="Nucleophile" evidence="4">
    <location>
        <position position="491"/>
    </location>
</feature>
<dbReference type="AlphaFoldDB" id="A0A3A5HAQ4"/>
<dbReference type="PANTHER" id="PTHR11061:SF30">
    <property type="entry name" value="TRNA (URACIL(54)-C(5))-METHYLTRANSFERASE"/>
    <property type="match status" value="1"/>
</dbReference>
<dbReference type="InterPro" id="IPR029063">
    <property type="entry name" value="SAM-dependent_MTases_sf"/>
</dbReference>
<dbReference type="PROSITE" id="PS51687">
    <property type="entry name" value="SAM_MT_RNA_M5U"/>
    <property type="match status" value="1"/>
</dbReference>
<dbReference type="GO" id="GO:0070475">
    <property type="term" value="P:rRNA base methylation"/>
    <property type="evidence" value="ECO:0007669"/>
    <property type="project" value="TreeGrafter"/>
</dbReference>
<dbReference type="CDD" id="cd02440">
    <property type="entry name" value="AdoMet_MTases"/>
    <property type="match status" value="1"/>
</dbReference>
<dbReference type="EMBL" id="QYRP01000002">
    <property type="protein sequence ID" value="RJS46485.1"/>
    <property type="molecule type" value="Genomic_DNA"/>
</dbReference>
<organism evidence="7 8">
    <name type="scientific">Nocardioides cavernaquae</name>
    <dbReference type="NCBI Taxonomy" id="2321396"/>
    <lineage>
        <taxon>Bacteria</taxon>
        <taxon>Bacillati</taxon>
        <taxon>Actinomycetota</taxon>
        <taxon>Actinomycetes</taxon>
        <taxon>Propionibacteriales</taxon>
        <taxon>Nocardioidaceae</taxon>
        <taxon>Nocardioides</taxon>
    </lineage>
</organism>
<feature type="active site" evidence="5">
    <location>
        <position position="491"/>
    </location>
</feature>
<protein>
    <submittedName>
        <fullName evidence="7">23S rRNA (Uracil(747)-C(5))-methyltransferase RlmC</fullName>
    </submittedName>
</protein>
<dbReference type="InterPro" id="IPR010280">
    <property type="entry name" value="U5_MeTrfase_fam"/>
</dbReference>
<comment type="similarity">
    <text evidence="4">Belongs to the class I-like SAM-binding methyltransferase superfamily. RNA M5U methyltransferase family.</text>
</comment>
<evidence type="ECO:0000256" key="2">
    <source>
        <dbReference type="ARBA" id="ARBA00022679"/>
    </source>
</evidence>
<dbReference type="Pfam" id="PF05958">
    <property type="entry name" value="tRNA_U5-meth_tr"/>
    <property type="match status" value="1"/>
</dbReference>
<feature type="binding site" evidence="4">
    <location>
        <position position="464"/>
    </location>
    <ligand>
        <name>S-adenosyl-L-methionine</name>
        <dbReference type="ChEBI" id="CHEBI:59789"/>
    </ligand>
</feature>
<keyword evidence="2 4" id="KW-0808">Transferase</keyword>
<dbReference type="Gene3D" id="3.40.50.150">
    <property type="entry name" value="Vaccinia Virus protein VP39"/>
    <property type="match status" value="1"/>
</dbReference>
<feature type="compositionally biased region" description="Basic residues" evidence="6">
    <location>
        <begin position="30"/>
        <end position="39"/>
    </location>
</feature>
<dbReference type="PROSITE" id="PS01230">
    <property type="entry name" value="TRMA_1"/>
    <property type="match status" value="1"/>
</dbReference>
<keyword evidence="8" id="KW-1185">Reference proteome</keyword>
<sequence>MGACAPRPSPTTSSSRPSGRRLPRWALRSPSRRTTRGARRAIATVPRAPSSSVGSGPGTLLAKPLGSPRTRRVRRRAAGPTRRSSRSLRAISPRTGAPGATPATSTGRARPRACRAVPRCASGSRGTRSRSERVSSDPGLAASGLATGLLQCDHFDAWRCRSCSLLQTPYAAQLAGKQAAVEALLPPLPWLPPVASTQSGFRNKAKMVVAGAVGSPTLGILGPSGEGVDLRDCALHTPGIVAALPVLAGFVTRAGLTPYDVEQRRGELKHLLVTESPDGGLMVRFVLRSQEPVARIRKHLPSLLSALGEVRVVSVNLQPEHKAILEGEQEILLAGDPTLTMGVNGFALHLRPQGFFQTNTAMAAALYAQAQEWIDEVDPDAVLDLYCGVGGFALHAAGPPARARRVLGVEISAEAIAGARLTAAEAGLDVRFEAGDAGDAASWLASLGASGAGVDAGKALVVVNPPRRGIGPELATWLESAPVDHVVYSSCNATTLARDLAAMPSLRPVAGRLLDMFPNTDHYEVVLRLERAPG</sequence>
<evidence type="ECO:0000256" key="6">
    <source>
        <dbReference type="SAM" id="MobiDB-lite"/>
    </source>
</evidence>
<reference evidence="8" key="1">
    <citation type="submission" date="2018-09" db="EMBL/GenBank/DDBJ databases">
        <authorList>
            <person name="Zhu H."/>
        </authorList>
    </citation>
    <scope>NUCLEOTIDE SEQUENCE [LARGE SCALE GENOMIC DNA]</scope>
    <source>
        <strain evidence="8">K1W22B-1</strain>
    </source>
</reference>
<accession>A0A3A5HAQ4</accession>
<gene>
    <name evidence="7" type="primary">rlmC</name>
    <name evidence="7" type="ORF">D4739_09855</name>
</gene>
<keyword evidence="1 4" id="KW-0489">Methyltransferase</keyword>
<dbReference type="PANTHER" id="PTHR11061">
    <property type="entry name" value="RNA M5U METHYLTRANSFERASE"/>
    <property type="match status" value="1"/>
</dbReference>
<dbReference type="OrthoDB" id="9804590at2"/>
<dbReference type="GO" id="GO:0070041">
    <property type="term" value="F:rRNA (uridine-C5-)-methyltransferase activity"/>
    <property type="evidence" value="ECO:0007669"/>
    <property type="project" value="TreeGrafter"/>
</dbReference>
<evidence type="ECO:0000313" key="8">
    <source>
        <dbReference type="Proteomes" id="UP000276542"/>
    </source>
</evidence>
<evidence type="ECO:0000256" key="4">
    <source>
        <dbReference type="PROSITE-ProRule" id="PRU01024"/>
    </source>
</evidence>
<dbReference type="NCBIfam" id="NF002909">
    <property type="entry name" value="PRK03522.2-1"/>
    <property type="match status" value="1"/>
</dbReference>